<feature type="transmembrane region" description="Helical" evidence="5">
    <location>
        <begin position="234"/>
        <end position="254"/>
    </location>
</feature>
<organism evidence="6 7">
    <name type="scientific">Pleomorphomonas carboxyditropha</name>
    <dbReference type="NCBI Taxonomy" id="2023338"/>
    <lineage>
        <taxon>Bacteria</taxon>
        <taxon>Pseudomonadati</taxon>
        <taxon>Pseudomonadota</taxon>
        <taxon>Alphaproteobacteria</taxon>
        <taxon>Hyphomicrobiales</taxon>
        <taxon>Pleomorphomonadaceae</taxon>
        <taxon>Pleomorphomonas</taxon>
    </lineage>
</organism>
<evidence type="ECO:0000256" key="1">
    <source>
        <dbReference type="ARBA" id="ARBA00004141"/>
    </source>
</evidence>
<dbReference type="RefSeq" id="WP_100082191.1">
    <property type="nucleotide sequence ID" value="NZ_NQVN01000016.1"/>
</dbReference>
<keyword evidence="7" id="KW-1185">Reference proteome</keyword>
<dbReference type="InterPro" id="IPR051598">
    <property type="entry name" value="TSUP/Inactive_protease-like"/>
</dbReference>
<dbReference type="Pfam" id="PF01925">
    <property type="entry name" value="TauE"/>
    <property type="match status" value="1"/>
</dbReference>
<feature type="transmembrane region" description="Helical" evidence="5">
    <location>
        <begin position="260"/>
        <end position="278"/>
    </location>
</feature>
<keyword evidence="5" id="KW-1003">Cell membrane</keyword>
<gene>
    <name evidence="6" type="ORF">CJ014_19610</name>
</gene>
<keyword evidence="2 5" id="KW-0812">Transmembrane</keyword>
<feature type="transmembrane region" description="Helical" evidence="5">
    <location>
        <begin position="157"/>
        <end position="180"/>
    </location>
</feature>
<dbReference type="EMBL" id="NQVN01000016">
    <property type="protein sequence ID" value="PIO97668.1"/>
    <property type="molecule type" value="Genomic_DNA"/>
</dbReference>
<evidence type="ECO:0000256" key="2">
    <source>
        <dbReference type="ARBA" id="ARBA00022692"/>
    </source>
</evidence>
<evidence type="ECO:0000313" key="7">
    <source>
        <dbReference type="Proteomes" id="UP000231070"/>
    </source>
</evidence>
<reference evidence="6 7" key="1">
    <citation type="submission" date="2017-08" db="EMBL/GenBank/DDBJ databases">
        <title>Pleomorphomonas carboxidotrophicus sp. nov., a new mesophilic hydrogenogenic carboxidotroph.</title>
        <authorList>
            <person name="Esquivel-Elizondo S."/>
            <person name="Krajmalnik-Brown R."/>
            <person name="Maldonado J."/>
        </authorList>
    </citation>
    <scope>NUCLEOTIDE SEQUENCE [LARGE SCALE GENOMIC DNA]</scope>
    <source>
        <strain evidence="6 7">SVCO-16</strain>
    </source>
</reference>
<evidence type="ECO:0000256" key="5">
    <source>
        <dbReference type="RuleBase" id="RU363041"/>
    </source>
</evidence>
<dbReference type="Proteomes" id="UP000231070">
    <property type="component" value="Unassembled WGS sequence"/>
</dbReference>
<comment type="subcellular location">
    <subcellularLocation>
        <location evidence="5">Cell membrane</location>
        <topology evidence="5">Multi-pass membrane protein</topology>
    </subcellularLocation>
    <subcellularLocation>
        <location evidence="1">Membrane</location>
        <topology evidence="1">Multi-pass membrane protein</topology>
    </subcellularLocation>
</comment>
<evidence type="ECO:0000313" key="6">
    <source>
        <dbReference type="EMBL" id="PIO97668.1"/>
    </source>
</evidence>
<name>A0A2G9WSH6_9HYPH</name>
<dbReference type="OrthoDB" id="5366030at2"/>
<evidence type="ECO:0000256" key="3">
    <source>
        <dbReference type="ARBA" id="ARBA00022989"/>
    </source>
</evidence>
<comment type="similarity">
    <text evidence="5">Belongs to the 4-toluene sulfonate uptake permease (TSUP) (TC 2.A.102) family.</text>
</comment>
<dbReference type="AlphaFoldDB" id="A0A2G9WSH6"/>
<comment type="caution">
    <text evidence="6">The sequence shown here is derived from an EMBL/GenBank/DDBJ whole genome shotgun (WGS) entry which is preliminary data.</text>
</comment>
<feature type="transmembrane region" description="Helical" evidence="5">
    <location>
        <begin position="30"/>
        <end position="48"/>
    </location>
</feature>
<sequence>MSSSRVTHHADASACAASASSGDARQTQGFAGGAVIGMLGGLIGLGGAEFRLPLLIGPFRFKALEAVILNKAMSLIVVATALPFRATTVPLGAVATNWTIIANLLAGSLAGAWFGAGWAMHLSSRNLYRVLAALLVMIACALLYGHGTVAASAALSGSLLIAAGVVVGFGIGIVAALMGVAGGELLIPTLVLLFGVDIKLAGSLSLAVSLPTMIVGFARYSRDSSFSVIARNRAFVLVMAAGSIAGTFIGGHLLGLVPDAVLLPILSVILLISSWKVWRHN</sequence>
<feature type="transmembrane region" description="Helical" evidence="5">
    <location>
        <begin position="200"/>
        <end position="222"/>
    </location>
</feature>
<dbReference type="GO" id="GO:0005886">
    <property type="term" value="C:plasma membrane"/>
    <property type="evidence" value="ECO:0007669"/>
    <property type="project" value="UniProtKB-SubCell"/>
</dbReference>
<dbReference type="PANTHER" id="PTHR43701">
    <property type="entry name" value="MEMBRANE TRANSPORTER PROTEIN MJ0441-RELATED"/>
    <property type="match status" value="1"/>
</dbReference>
<feature type="transmembrane region" description="Helical" evidence="5">
    <location>
        <begin position="126"/>
        <end position="145"/>
    </location>
</feature>
<proteinExistence type="inferred from homology"/>
<dbReference type="InterPro" id="IPR002781">
    <property type="entry name" value="TM_pro_TauE-like"/>
</dbReference>
<evidence type="ECO:0000256" key="4">
    <source>
        <dbReference type="ARBA" id="ARBA00023136"/>
    </source>
</evidence>
<keyword evidence="4 5" id="KW-0472">Membrane</keyword>
<protein>
    <recommendedName>
        <fullName evidence="5">Probable membrane transporter protein</fullName>
    </recommendedName>
</protein>
<accession>A0A2G9WSH6</accession>
<dbReference type="PANTHER" id="PTHR43701:SF2">
    <property type="entry name" value="MEMBRANE TRANSPORTER PROTEIN YJNA-RELATED"/>
    <property type="match status" value="1"/>
</dbReference>
<keyword evidence="3 5" id="KW-1133">Transmembrane helix</keyword>
<feature type="transmembrane region" description="Helical" evidence="5">
    <location>
        <begin position="98"/>
        <end position="120"/>
    </location>
</feature>
<feature type="transmembrane region" description="Helical" evidence="5">
    <location>
        <begin position="68"/>
        <end position="86"/>
    </location>
</feature>